<evidence type="ECO:0000313" key="2">
    <source>
        <dbReference type="Proteomes" id="UP001595798"/>
    </source>
</evidence>
<reference evidence="2" key="1">
    <citation type="journal article" date="2019" name="Int. J. Syst. Evol. Microbiol.">
        <title>The Global Catalogue of Microorganisms (GCM) 10K type strain sequencing project: providing services to taxonomists for standard genome sequencing and annotation.</title>
        <authorList>
            <consortium name="The Broad Institute Genomics Platform"/>
            <consortium name="The Broad Institute Genome Sequencing Center for Infectious Disease"/>
            <person name="Wu L."/>
            <person name="Ma J."/>
        </authorList>
    </citation>
    <scope>NUCLEOTIDE SEQUENCE [LARGE SCALE GENOMIC DNA]</scope>
    <source>
        <strain evidence="2">CECT 7297</strain>
    </source>
</reference>
<keyword evidence="2" id="KW-1185">Reference proteome</keyword>
<protein>
    <submittedName>
        <fullName evidence="1">DUF6932 family protein</fullName>
    </submittedName>
</protein>
<organism evidence="1 2">
    <name type="scientific">Marinobacter lacisalsi</name>
    <dbReference type="NCBI Taxonomy" id="475979"/>
    <lineage>
        <taxon>Bacteria</taxon>
        <taxon>Pseudomonadati</taxon>
        <taxon>Pseudomonadota</taxon>
        <taxon>Gammaproteobacteria</taxon>
        <taxon>Pseudomonadales</taxon>
        <taxon>Marinobacteraceae</taxon>
        <taxon>Marinobacter</taxon>
    </lineage>
</organism>
<dbReference type="EMBL" id="JBHSDI010000013">
    <property type="protein sequence ID" value="MFC4259612.1"/>
    <property type="molecule type" value="Genomic_DNA"/>
</dbReference>
<evidence type="ECO:0000313" key="1">
    <source>
        <dbReference type="EMBL" id="MFC4259612.1"/>
    </source>
</evidence>
<dbReference type="InterPro" id="IPR053860">
    <property type="entry name" value="DUF6932"/>
</dbReference>
<name>A0ABV8QIR6_9GAMM</name>
<proteinExistence type="predicted"/>
<accession>A0ABV8QIR6</accession>
<gene>
    <name evidence="1" type="ORF">ACFOZ5_11280</name>
</gene>
<dbReference type="Proteomes" id="UP001595798">
    <property type="component" value="Unassembled WGS sequence"/>
</dbReference>
<sequence>MEEEPILEPGLHDFELDEIGNHFLTDFADSRTRAKLIANLEAYAKLLSELGASVELWLDGSFTTKKVDPNDIDLVVFSSEAEINALPPKEQGLLRALLDQPTVKNRFGLDVYFCVMENQQLRSYWRGWFGFNRNEQPKGIARITVAA</sequence>
<comment type="caution">
    <text evidence="1">The sequence shown here is derived from an EMBL/GenBank/DDBJ whole genome shotgun (WGS) entry which is preliminary data.</text>
</comment>
<dbReference type="Pfam" id="PF22014">
    <property type="entry name" value="DUF6932"/>
    <property type="match status" value="1"/>
</dbReference>
<dbReference type="RefSeq" id="WP_379887299.1">
    <property type="nucleotide sequence ID" value="NZ_JBHSDI010000013.1"/>
</dbReference>